<evidence type="ECO:0008006" key="11">
    <source>
        <dbReference type="Google" id="ProtNLM"/>
    </source>
</evidence>
<dbReference type="PANTHER" id="PTHR13604:SF0">
    <property type="entry name" value="ABASIC SITE PROCESSING PROTEIN HMCES"/>
    <property type="match status" value="1"/>
</dbReference>
<evidence type="ECO:0000256" key="5">
    <source>
        <dbReference type="ARBA" id="ARBA00023124"/>
    </source>
</evidence>
<feature type="compositionally biased region" description="Basic and acidic residues" evidence="8">
    <location>
        <begin position="343"/>
        <end position="365"/>
    </location>
</feature>
<name>A0A1F5LQ53_PENAI</name>
<gene>
    <name evidence="9" type="ORF">PENARI_c004G10220</name>
</gene>
<proteinExistence type="inferred from homology"/>
<feature type="compositionally biased region" description="Basic and acidic residues" evidence="8">
    <location>
        <begin position="52"/>
        <end position="85"/>
    </location>
</feature>
<protein>
    <recommendedName>
        <fullName evidence="11">DUF159 domain protein</fullName>
    </recommendedName>
</protein>
<dbReference type="InterPro" id="IPR036590">
    <property type="entry name" value="SRAP-like"/>
</dbReference>
<dbReference type="AlphaFoldDB" id="A0A1F5LQ53"/>
<comment type="similarity">
    <text evidence="1">Belongs to the SOS response-associated peptidase family.</text>
</comment>
<evidence type="ECO:0000256" key="7">
    <source>
        <dbReference type="ARBA" id="ARBA00023239"/>
    </source>
</evidence>
<keyword evidence="5" id="KW-0190">Covalent protein-DNA linkage</keyword>
<dbReference type="EMBL" id="LXJU01000004">
    <property type="protein sequence ID" value="OGE55328.1"/>
    <property type="molecule type" value="Genomic_DNA"/>
</dbReference>
<feature type="compositionally biased region" description="Polar residues" evidence="8">
    <location>
        <begin position="370"/>
        <end position="387"/>
    </location>
</feature>
<feature type="region of interest" description="Disordered" evidence="8">
    <location>
        <begin position="289"/>
        <end position="407"/>
    </location>
</feature>
<dbReference type="GeneID" id="34574116"/>
<dbReference type="OrthoDB" id="2111841at2759"/>
<keyword evidence="4" id="KW-0378">Hydrolase</keyword>
<evidence type="ECO:0000313" key="9">
    <source>
        <dbReference type="EMBL" id="OGE55328.1"/>
    </source>
</evidence>
<comment type="caution">
    <text evidence="9">The sequence shown here is derived from an EMBL/GenBank/DDBJ whole genome shotgun (WGS) entry which is preliminary data.</text>
</comment>
<sequence>MCGRYALGVRLAYIQQRMQEQGMPVDEAPDDDAVRETYNFAPGNFGAVYRADVPEPGRSHVADSEDQNQDHEKSQGDKDQMSKSADKEAIRYKLQSMKWGLIPFWTKQQPNYGSMLRTINCRDDSLIEDRGMWTTMKRRKRCIVICQGFYEWLKKGPGGKEKVPHFVRRKDGELMCFAGLWDCVSYEGSDEKLYTYTVITTSSNSYLKFLHDRMPVILDPGSEEMKKWLDPKTTAWSKDLQSILKPYEGALECYPVPKEVGKVGNNSPDFIVPVNSKENKSNIANFFENAKKKEEKPTATSEVPETFPKQEPVSPEGKVAKEERSTHDHEWSEDNAPKPVPAVKREHSPEDSRIAEENKKQKTDPKPTGLSPQKTKLRSATHNSPMKRSSETKAKDGSQPITNFFKK</sequence>
<dbReference type="GO" id="GO:0006508">
    <property type="term" value="P:proteolysis"/>
    <property type="evidence" value="ECO:0007669"/>
    <property type="project" value="UniProtKB-KW"/>
</dbReference>
<dbReference type="STRING" id="1835702.A0A1F5LQ53"/>
<evidence type="ECO:0000256" key="2">
    <source>
        <dbReference type="ARBA" id="ARBA00022670"/>
    </source>
</evidence>
<dbReference type="PANTHER" id="PTHR13604">
    <property type="entry name" value="DC12-RELATED"/>
    <property type="match status" value="1"/>
</dbReference>
<dbReference type="Pfam" id="PF02586">
    <property type="entry name" value="SRAP"/>
    <property type="match status" value="1"/>
</dbReference>
<evidence type="ECO:0000256" key="8">
    <source>
        <dbReference type="SAM" id="MobiDB-lite"/>
    </source>
</evidence>
<feature type="region of interest" description="Disordered" evidence="8">
    <location>
        <begin position="49"/>
        <end position="85"/>
    </location>
</feature>
<keyword evidence="3" id="KW-0227">DNA damage</keyword>
<evidence type="ECO:0000256" key="3">
    <source>
        <dbReference type="ARBA" id="ARBA00022763"/>
    </source>
</evidence>
<keyword evidence="7" id="KW-0456">Lyase</keyword>
<feature type="compositionally biased region" description="Basic and acidic residues" evidence="8">
    <location>
        <begin position="318"/>
        <end position="336"/>
    </location>
</feature>
<dbReference type="GO" id="GO:0003697">
    <property type="term" value="F:single-stranded DNA binding"/>
    <property type="evidence" value="ECO:0007669"/>
    <property type="project" value="InterPro"/>
</dbReference>
<dbReference type="RefSeq" id="XP_022490758.1">
    <property type="nucleotide sequence ID" value="XM_022629382.1"/>
</dbReference>
<dbReference type="Proteomes" id="UP000177622">
    <property type="component" value="Unassembled WGS sequence"/>
</dbReference>
<reference evidence="9 10" key="1">
    <citation type="journal article" date="2016" name="Sci. Rep.">
        <title>Penicillium arizonense, a new, genome sequenced fungal species, reveals a high chemical diversity in secreted metabolites.</title>
        <authorList>
            <person name="Grijseels S."/>
            <person name="Nielsen J.C."/>
            <person name="Randelovic M."/>
            <person name="Nielsen J."/>
            <person name="Nielsen K.F."/>
            <person name="Workman M."/>
            <person name="Frisvad J.C."/>
        </authorList>
    </citation>
    <scope>NUCLEOTIDE SEQUENCE [LARGE SCALE GENOMIC DNA]</scope>
    <source>
        <strain evidence="9 10">CBS 141311</strain>
    </source>
</reference>
<dbReference type="SUPFAM" id="SSF143081">
    <property type="entry name" value="BB1717-like"/>
    <property type="match status" value="1"/>
</dbReference>
<evidence type="ECO:0000256" key="6">
    <source>
        <dbReference type="ARBA" id="ARBA00023125"/>
    </source>
</evidence>
<dbReference type="GO" id="GO:0106300">
    <property type="term" value="P:protein-DNA covalent cross-linking repair"/>
    <property type="evidence" value="ECO:0007669"/>
    <property type="project" value="InterPro"/>
</dbReference>
<evidence type="ECO:0000256" key="1">
    <source>
        <dbReference type="ARBA" id="ARBA00008136"/>
    </source>
</evidence>
<evidence type="ECO:0000313" key="10">
    <source>
        <dbReference type="Proteomes" id="UP000177622"/>
    </source>
</evidence>
<keyword evidence="6" id="KW-0238">DNA-binding</keyword>
<dbReference type="InterPro" id="IPR003738">
    <property type="entry name" value="SRAP"/>
</dbReference>
<accession>A0A1F5LQ53</accession>
<keyword evidence="10" id="KW-1185">Reference proteome</keyword>
<dbReference type="GO" id="GO:0008233">
    <property type="term" value="F:peptidase activity"/>
    <property type="evidence" value="ECO:0007669"/>
    <property type="project" value="UniProtKB-KW"/>
</dbReference>
<dbReference type="Gene3D" id="3.90.1680.10">
    <property type="entry name" value="SOS response associated peptidase-like"/>
    <property type="match status" value="1"/>
</dbReference>
<keyword evidence="2" id="KW-0645">Protease</keyword>
<organism evidence="9 10">
    <name type="scientific">Penicillium arizonense</name>
    <dbReference type="NCBI Taxonomy" id="1835702"/>
    <lineage>
        <taxon>Eukaryota</taxon>
        <taxon>Fungi</taxon>
        <taxon>Dikarya</taxon>
        <taxon>Ascomycota</taxon>
        <taxon>Pezizomycotina</taxon>
        <taxon>Eurotiomycetes</taxon>
        <taxon>Eurotiomycetidae</taxon>
        <taxon>Eurotiales</taxon>
        <taxon>Aspergillaceae</taxon>
        <taxon>Penicillium</taxon>
    </lineage>
</organism>
<dbReference type="GO" id="GO:0016829">
    <property type="term" value="F:lyase activity"/>
    <property type="evidence" value="ECO:0007669"/>
    <property type="project" value="UniProtKB-KW"/>
</dbReference>
<evidence type="ECO:0000256" key="4">
    <source>
        <dbReference type="ARBA" id="ARBA00022801"/>
    </source>
</evidence>